<evidence type="ECO:0000259" key="6">
    <source>
        <dbReference type="PROSITE" id="PS51123"/>
    </source>
</evidence>
<dbReference type="PROSITE" id="PS51123">
    <property type="entry name" value="OMPA_2"/>
    <property type="match status" value="1"/>
</dbReference>
<dbReference type="InterPro" id="IPR006665">
    <property type="entry name" value="OmpA-like"/>
</dbReference>
<gene>
    <name evidence="7" type="ORF">NP590_09910</name>
</gene>
<dbReference type="Gene3D" id="3.30.1330.60">
    <property type="entry name" value="OmpA-like domain"/>
    <property type="match status" value="1"/>
</dbReference>
<dbReference type="CDD" id="cd07185">
    <property type="entry name" value="OmpA_C-like"/>
    <property type="match status" value="1"/>
</dbReference>
<keyword evidence="3" id="KW-0998">Cell outer membrane</keyword>
<accession>A0ABT1TH47</accession>
<evidence type="ECO:0000256" key="5">
    <source>
        <dbReference type="SAM" id="MobiDB-lite"/>
    </source>
</evidence>
<evidence type="ECO:0000256" key="4">
    <source>
        <dbReference type="PROSITE-ProRule" id="PRU00473"/>
    </source>
</evidence>
<evidence type="ECO:0000256" key="2">
    <source>
        <dbReference type="ARBA" id="ARBA00023136"/>
    </source>
</evidence>
<dbReference type="SUPFAM" id="SSF103088">
    <property type="entry name" value="OmpA-like"/>
    <property type="match status" value="1"/>
</dbReference>
<dbReference type="PRINTS" id="PR01021">
    <property type="entry name" value="OMPADOMAIN"/>
</dbReference>
<comment type="caution">
    <text evidence="7">The sequence shown here is derived from an EMBL/GenBank/DDBJ whole genome shotgun (WGS) entry which is preliminary data.</text>
</comment>
<evidence type="ECO:0000256" key="1">
    <source>
        <dbReference type="ARBA" id="ARBA00004442"/>
    </source>
</evidence>
<organism evidence="7 8">
    <name type="scientific">Methylomonas subterranea</name>
    <dbReference type="NCBI Taxonomy" id="2952225"/>
    <lineage>
        <taxon>Bacteria</taxon>
        <taxon>Pseudomonadati</taxon>
        <taxon>Pseudomonadota</taxon>
        <taxon>Gammaproteobacteria</taxon>
        <taxon>Methylococcales</taxon>
        <taxon>Methylococcaceae</taxon>
        <taxon>Methylomonas</taxon>
    </lineage>
</organism>
<proteinExistence type="predicted"/>
<sequence>MSKQFNNRALFNVSGLRLLSLTAVLGLSACSQSYVVLLAEEDGSLGKVEVTTPRGSTVLENNRDAVNLKGDAGKIFAVSEQQIQKDFGSALAASPEKPLPFYLYFEGGTVDLTAESKADIPKIIAEIRRRPAADISIIGHTDTKGDEQLNARLSLERAKSVAVLFAEAVPDAEKVTVDSHGEKNLLVPTPDNTDEPRNRRVEVTVR</sequence>
<dbReference type="RefSeq" id="WP_256602219.1">
    <property type="nucleotide sequence ID" value="NZ_JANIBJ010000016.1"/>
</dbReference>
<dbReference type="PROSITE" id="PS51257">
    <property type="entry name" value="PROKAR_LIPOPROTEIN"/>
    <property type="match status" value="1"/>
</dbReference>
<comment type="subcellular location">
    <subcellularLocation>
        <location evidence="1">Cell outer membrane</location>
    </subcellularLocation>
</comment>
<evidence type="ECO:0000313" key="8">
    <source>
        <dbReference type="Proteomes" id="UP001524499"/>
    </source>
</evidence>
<evidence type="ECO:0000256" key="3">
    <source>
        <dbReference type="ARBA" id="ARBA00023237"/>
    </source>
</evidence>
<dbReference type="PANTHER" id="PTHR30329">
    <property type="entry name" value="STATOR ELEMENT OF FLAGELLAR MOTOR COMPLEX"/>
    <property type="match status" value="1"/>
</dbReference>
<reference evidence="7 8" key="1">
    <citation type="submission" date="2022-07" db="EMBL/GenBank/DDBJ databases">
        <title>Methylomonas rivi sp. nov., Methylomonas rosea sp. nov., Methylomonas aureus sp. nov. and Methylomonas subterranea sp. nov., four novel methanotrophs isolated from a freshwater creek and the deep terrestrial subsurface.</title>
        <authorList>
            <person name="Abin C."/>
            <person name="Sankaranarayanan K."/>
            <person name="Garner C."/>
            <person name="Sindelar R."/>
            <person name="Kotary K."/>
            <person name="Garner R."/>
            <person name="Barclay S."/>
            <person name="Lawson P."/>
            <person name="Krumholz L."/>
        </authorList>
    </citation>
    <scope>NUCLEOTIDE SEQUENCE [LARGE SCALE GENOMIC DNA]</scope>
    <source>
        <strain evidence="7 8">SURF-2</strain>
    </source>
</reference>
<dbReference type="Pfam" id="PF00691">
    <property type="entry name" value="OmpA"/>
    <property type="match status" value="1"/>
</dbReference>
<protein>
    <submittedName>
        <fullName evidence="7">OmpA family protein</fullName>
    </submittedName>
</protein>
<evidence type="ECO:0000313" key="7">
    <source>
        <dbReference type="EMBL" id="MCQ8104417.1"/>
    </source>
</evidence>
<keyword evidence="2 4" id="KW-0472">Membrane</keyword>
<name>A0ABT1TH47_9GAMM</name>
<feature type="region of interest" description="Disordered" evidence="5">
    <location>
        <begin position="181"/>
        <end position="206"/>
    </location>
</feature>
<dbReference type="PANTHER" id="PTHR30329:SF21">
    <property type="entry name" value="LIPOPROTEIN YIAD-RELATED"/>
    <property type="match status" value="1"/>
</dbReference>
<dbReference type="InterPro" id="IPR036737">
    <property type="entry name" value="OmpA-like_sf"/>
</dbReference>
<dbReference type="EMBL" id="JANIBJ010000016">
    <property type="protein sequence ID" value="MCQ8104417.1"/>
    <property type="molecule type" value="Genomic_DNA"/>
</dbReference>
<dbReference type="InterPro" id="IPR050330">
    <property type="entry name" value="Bact_OuterMem_StrucFunc"/>
</dbReference>
<keyword evidence="8" id="KW-1185">Reference proteome</keyword>
<feature type="domain" description="OmpA-like" evidence="6">
    <location>
        <begin position="92"/>
        <end position="206"/>
    </location>
</feature>
<feature type="compositionally biased region" description="Basic and acidic residues" evidence="5">
    <location>
        <begin position="194"/>
        <end position="206"/>
    </location>
</feature>
<dbReference type="Proteomes" id="UP001524499">
    <property type="component" value="Unassembled WGS sequence"/>
</dbReference>
<dbReference type="InterPro" id="IPR006664">
    <property type="entry name" value="OMP_bac"/>
</dbReference>